<sequence>MSGPFPASWPKKCPECGIWWGRGDLVAYDKSVLMHADCARGIAGLRAEDIRQRRAEAAEGKQ</sequence>
<name>A0A142KB07_9CAUD</name>
<evidence type="ECO:0000313" key="2">
    <source>
        <dbReference type="Proteomes" id="UP000201844"/>
    </source>
</evidence>
<accession>A0A142KB07</accession>
<dbReference type="RefSeq" id="YP_009304306.1">
    <property type="nucleotide sequence ID" value="NC_031267.1"/>
</dbReference>
<organism evidence="1 2">
    <name type="scientific">Gordonia phage Lucky10</name>
    <dbReference type="NCBI Taxonomy" id="1821557"/>
    <lineage>
        <taxon>Viruses</taxon>
        <taxon>Duplodnaviria</taxon>
        <taxon>Heunggongvirae</taxon>
        <taxon>Uroviricota</taxon>
        <taxon>Caudoviricetes</taxon>
        <taxon>Luckytenvirus</taxon>
        <taxon>Luckytenvirus lucky10</taxon>
    </lineage>
</organism>
<keyword evidence="2" id="KW-1185">Reference proteome</keyword>
<reference evidence="2" key="1">
    <citation type="submission" date="2016-03" db="EMBL/GenBank/DDBJ databases">
        <authorList>
            <person name="Ploux O."/>
        </authorList>
    </citation>
    <scope>NUCLEOTIDE SEQUENCE [LARGE SCALE GENOMIC DNA]</scope>
</reference>
<evidence type="ECO:0000313" key="1">
    <source>
        <dbReference type="EMBL" id="AMS03290.1"/>
    </source>
</evidence>
<proteinExistence type="predicted"/>
<gene>
    <name evidence="1" type="primary">47</name>
    <name evidence="1" type="ORF">SEA_LUCKY10_47</name>
</gene>
<dbReference type="EMBL" id="KU963256">
    <property type="protein sequence ID" value="AMS03290.1"/>
    <property type="molecule type" value="Genomic_DNA"/>
</dbReference>
<dbReference type="OrthoDB" id="23568at10239"/>
<protein>
    <submittedName>
        <fullName evidence="1">Uncharacterized protein</fullName>
    </submittedName>
</protein>
<dbReference type="KEGG" id="vg:29123313"/>
<dbReference type="GeneID" id="29123313"/>
<dbReference type="Proteomes" id="UP000201844">
    <property type="component" value="Segment"/>
</dbReference>